<feature type="domain" description="Phosphoribosyltransferase" evidence="2">
    <location>
        <begin position="122"/>
        <end position="222"/>
    </location>
</feature>
<protein>
    <submittedName>
        <fullName evidence="3">Phosphoribosyltransferase family protein</fullName>
    </submittedName>
</protein>
<dbReference type="InterPro" id="IPR051910">
    <property type="entry name" value="ComF/GntX_DNA_util-trans"/>
</dbReference>
<keyword evidence="4" id="KW-1185">Reference proteome</keyword>
<dbReference type="RefSeq" id="WP_420069229.1">
    <property type="nucleotide sequence ID" value="NZ_JBCHKQ010000002.1"/>
</dbReference>
<proteinExistence type="inferred from homology"/>
<name>A0ABU9UAT2_9SPIR</name>
<dbReference type="Pfam" id="PF00156">
    <property type="entry name" value="Pribosyltran"/>
    <property type="match status" value="1"/>
</dbReference>
<dbReference type="SUPFAM" id="SSF53271">
    <property type="entry name" value="PRTase-like"/>
    <property type="match status" value="1"/>
</dbReference>
<comment type="similarity">
    <text evidence="1">Belongs to the ComF/GntX family.</text>
</comment>
<accession>A0ABU9UAT2</accession>
<evidence type="ECO:0000259" key="2">
    <source>
        <dbReference type="Pfam" id="PF00156"/>
    </source>
</evidence>
<dbReference type="PANTHER" id="PTHR47505:SF1">
    <property type="entry name" value="DNA UTILIZATION PROTEIN YHGH"/>
    <property type="match status" value="1"/>
</dbReference>
<comment type="caution">
    <text evidence="3">The sequence shown here is derived from an EMBL/GenBank/DDBJ whole genome shotgun (WGS) entry which is preliminary data.</text>
</comment>
<dbReference type="CDD" id="cd06223">
    <property type="entry name" value="PRTases_typeI"/>
    <property type="match status" value="1"/>
</dbReference>
<dbReference type="PANTHER" id="PTHR47505">
    <property type="entry name" value="DNA UTILIZATION PROTEIN YHGH"/>
    <property type="match status" value="1"/>
</dbReference>
<keyword evidence="3" id="KW-0808">Transferase</keyword>
<dbReference type="GO" id="GO:0016757">
    <property type="term" value="F:glycosyltransferase activity"/>
    <property type="evidence" value="ECO:0007669"/>
    <property type="project" value="UniProtKB-KW"/>
</dbReference>
<sequence length="226" mass="25825">MESNFKQIVREAFFYLFPSFCIVCNMPVETCYSFRLCKRCRQELLYVRDWEVAEFEKKLPNVDAFLSVFLYAGTFKKLLWLYKEKGMRQVANLFYEHVLNLILSSGFLYPVVSVPSRPARIKKRGFCHTGLLADRLNGYFRYKPGISLVFSDKATNIVSQKELSAEERRKAVEGRFAASAEAVYCEESVILLDDVCTTGSTLNECASVLKTSGVRRVVALTLAIEL</sequence>
<dbReference type="Proteomes" id="UP001466331">
    <property type="component" value="Unassembled WGS sequence"/>
</dbReference>
<organism evidence="3 4">
    <name type="scientific">Rarispira pelagica</name>
    <dbReference type="NCBI Taxonomy" id="3141764"/>
    <lineage>
        <taxon>Bacteria</taxon>
        <taxon>Pseudomonadati</taxon>
        <taxon>Spirochaetota</taxon>
        <taxon>Spirochaetia</taxon>
        <taxon>Winmispirales</taxon>
        <taxon>Winmispiraceae</taxon>
        <taxon>Rarispira</taxon>
    </lineage>
</organism>
<gene>
    <name evidence="3" type="ORF">WKV44_04400</name>
</gene>
<dbReference type="InterPro" id="IPR029057">
    <property type="entry name" value="PRTase-like"/>
</dbReference>
<evidence type="ECO:0000256" key="1">
    <source>
        <dbReference type="ARBA" id="ARBA00008007"/>
    </source>
</evidence>
<keyword evidence="3" id="KW-0328">Glycosyltransferase</keyword>
<dbReference type="EMBL" id="JBCHKQ010000002">
    <property type="protein sequence ID" value="MEM5947779.1"/>
    <property type="molecule type" value="Genomic_DNA"/>
</dbReference>
<reference evidence="3 4" key="1">
    <citation type="submission" date="2024-03" db="EMBL/GenBank/DDBJ databases">
        <title>Ignisphaera cupida sp. nov., a hyperthermophilic hydrolytic archaeon from a hot spring of Kamchatka, and proposal of Ignisphaeraceae fam. nov.</title>
        <authorList>
            <person name="Podosokorskaya O.A."/>
            <person name="Elcheninov A.G."/>
            <person name="Maltseva A.I."/>
            <person name="Zayulina K.S."/>
            <person name="Novikov A."/>
            <person name="Merkel A.Y."/>
        </authorList>
    </citation>
    <scope>NUCLEOTIDE SEQUENCE [LARGE SCALE GENOMIC DNA]</scope>
    <source>
        <strain evidence="3 4">38H-sp</strain>
    </source>
</reference>
<evidence type="ECO:0000313" key="4">
    <source>
        <dbReference type="Proteomes" id="UP001466331"/>
    </source>
</evidence>
<dbReference type="Gene3D" id="3.40.50.2020">
    <property type="match status" value="1"/>
</dbReference>
<evidence type="ECO:0000313" key="3">
    <source>
        <dbReference type="EMBL" id="MEM5947779.1"/>
    </source>
</evidence>
<dbReference type="InterPro" id="IPR000836">
    <property type="entry name" value="PRTase_dom"/>
</dbReference>